<evidence type="ECO:0000256" key="5">
    <source>
        <dbReference type="ARBA" id="ARBA00022737"/>
    </source>
</evidence>
<feature type="domain" description="CBS" evidence="12">
    <location>
        <begin position="287"/>
        <end position="344"/>
    </location>
</feature>
<reference evidence="14 15" key="1">
    <citation type="submission" date="2024-11" db="EMBL/GenBank/DDBJ databases">
        <authorList>
            <person name="Lucas J.A."/>
        </authorList>
    </citation>
    <scope>NUCLEOTIDE SEQUENCE [LARGE SCALE GENOMIC DNA]</scope>
    <source>
        <strain evidence="14 15">Z 5.4</strain>
    </source>
</reference>
<keyword evidence="3" id="KW-1003">Cell membrane</keyword>
<dbReference type="Pfam" id="PF01595">
    <property type="entry name" value="CNNM"/>
    <property type="match status" value="1"/>
</dbReference>
<evidence type="ECO:0000256" key="3">
    <source>
        <dbReference type="ARBA" id="ARBA00022475"/>
    </source>
</evidence>
<feature type="transmembrane region" description="Helical" evidence="11">
    <location>
        <begin position="58"/>
        <end position="77"/>
    </location>
</feature>
<protein>
    <submittedName>
        <fullName evidence="14">Hemolysin family protein</fullName>
    </submittedName>
</protein>
<comment type="subcellular location">
    <subcellularLocation>
        <location evidence="1">Cell membrane</location>
        <topology evidence="1">Multi-pass membrane protein</topology>
    </subcellularLocation>
</comment>
<dbReference type="InterPro" id="IPR046342">
    <property type="entry name" value="CBS_dom_sf"/>
</dbReference>
<evidence type="ECO:0000313" key="15">
    <source>
        <dbReference type="Proteomes" id="UP001623041"/>
    </source>
</evidence>
<evidence type="ECO:0000256" key="7">
    <source>
        <dbReference type="ARBA" id="ARBA00023122"/>
    </source>
</evidence>
<evidence type="ECO:0000313" key="14">
    <source>
        <dbReference type="EMBL" id="MFK9094157.1"/>
    </source>
</evidence>
<keyword evidence="4 10" id="KW-0812">Transmembrane</keyword>
<keyword evidence="6 10" id="KW-1133">Transmembrane helix</keyword>
<dbReference type="Gene3D" id="3.30.465.10">
    <property type="match status" value="1"/>
</dbReference>
<dbReference type="InterPro" id="IPR002550">
    <property type="entry name" value="CNNM"/>
</dbReference>
<feature type="transmembrane region" description="Helical" evidence="11">
    <location>
        <begin position="6"/>
        <end position="27"/>
    </location>
</feature>
<evidence type="ECO:0000256" key="1">
    <source>
        <dbReference type="ARBA" id="ARBA00004651"/>
    </source>
</evidence>
<feature type="transmembrane region" description="Helical" evidence="11">
    <location>
        <begin position="134"/>
        <end position="156"/>
    </location>
</feature>
<keyword evidence="8 10" id="KW-0472">Membrane</keyword>
<dbReference type="Proteomes" id="UP001623041">
    <property type="component" value="Unassembled WGS sequence"/>
</dbReference>
<dbReference type="InterPro" id="IPR036318">
    <property type="entry name" value="FAD-bd_PCMH-like_sf"/>
</dbReference>
<dbReference type="PROSITE" id="PS51846">
    <property type="entry name" value="CNNM"/>
    <property type="match status" value="1"/>
</dbReference>
<accession>A0ABW8RKV8</accession>
<evidence type="ECO:0000256" key="4">
    <source>
        <dbReference type="ARBA" id="ARBA00022692"/>
    </source>
</evidence>
<dbReference type="InterPro" id="IPR044751">
    <property type="entry name" value="Ion_transp-like_CBS"/>
</dbReference>
<name>A0ABW8RKV8_9BACI</name>
<feature type="transmembrane region" description="Helical" evidence="11">
    <location>
        <begin position="97"/>
        <end position="122"/>
    </location>
</feature>
<keyword evidence="5" id="KW-0677">Repeat</keyword>
<dbReference type="InterPro" id="IPR016169">
    <property type="entry name" value="FAD-bd_PCMH_sub2"/>
</dbReference>
<feature type="domain" description="CNNM transmembrane" evidence="13">
    <location>
        <begin position="1"/>
        <end position="201"/>
    </location>
</feature>
<dbReference type="InterPro" id="IPR005170">
    <property type="entry name" value="Transptr-assoc_dom"/>
</dbReference>
<organism evidence="14 15">
    <name type="scientific">Bacillus salipaludis</name>
    <dbReference type="NCBI Taxonomy" id="2547811"/>
    <lineage>
        <taxon>Bacteria</taxon>
        <taxon>Bacillati</taxon>
        <taxon>Bacillota</taxon>
        <taxon>Bacilli</taxon>
        <taxon>Bacillales</taxon>
        <taxon>Bacillaceae</taxon>
        <taxon>Bacillus</taxon>
    </lineage>
</organism>
<evidence type="ECO:0000256" key="2">
    <source>
        <dbReference type="ARBA" id="ARBA00006337"/>
    </source>
</evidence>
<dbReference type="PANTHER" id="PTHR43099:SF2">
    <property type="entry name" value="UPF0053 PROTEIN YRKA"/>
    <property type="match status" value="1"/>
</dbReference>
<keyword evidence="7 9" id="KW-0129">CBS domain</keyword>
<dbReference type="SUPFAM" id="SSF56176">
    <property type="entry name" value="FAD-binding/transporter-associated domain-like"/>
    <property type="match status" value="1"/>
</dbReference>
<dbReference type="Pfam" id="PF00571">
    <property type="entry name" value="CBS"/>
    <property type="match status" value="2"/>
</dbReference>
<dbReference type="PANTHER" id="PTHR43099">
    <property type="entry name" value="UPF0053 PROTEIN YRKA"/>
    <property type="match status" value="1"/>
</dbReference>
<comment type="caution">
    <text evidence="14">The sequence shown here is derived from an EMBL/GenBank/DDBJ whole genome shotgun (WGS) entry which is preliminary data.</text>
</comment>
<dbReference type="Pfam" id="PF03471">
    <property type="entry name" value="CorC_HlyC"/>
    <property type="match status" value="1"/>
</dbReference>
<dbReference type="RefSeq" id="WP_406582636.1">
    <property type="nucleotide sequence ID" value="NZ_JBJHQH010000020.1"/>
</dbReference>
<evidence type="ECO:0000256" key="6">
    <source>
        <dbReference type="ARBA" id="ARBA00022989"/>
    </source>
</evidence>
<dbReference type="EMBL" id="JBJHQH010000020">
    <property type="protein sequence ID" value="MFK9094157.1"/>
    <property type="molecule type" value="Genomic_DNA"/>
</dbReference>
<dbReference type="Gene3D" id="3.10.580.10">
    <property type="entry name" value="CBS-domain"/>
    <property type="match status" value="1"/>
</dbReference>
<evidence type="ECO:0000256" key="10">
    <source>
        <dbReference type="PROSITE-ProRule" id="PRU01193"/>
    </source>
</evidence>
<evidence type="ECO:0000259" key="12">
    <source>
        <dbReference type="PROSITE" id="PS51371"/>
    </source>
</evidence>
<proteinExistence type="inferred from homology"/>
<evidence type="ECO:0000256" key="8">
    <source>
        <dbReference type="ARBA" id="ARBA00023136"/>
    </source>
</evidence>
<dbReference type="SMART" id="SM01091">
    <property type="entry name" value="CorC_HlyC"/>
    <property type="match status" value="1"/>
</dbReference>
<evidence type="ECO:0000256" key="11">
    <source>
        <dbReference type="SAM" id="Phobius"/>
    </source>
</evidence>
<dbReference type="SUPFAM" id="SSF54631">
    <property type="entry name" value="CBS-domain pair"/>
    <property type="match status" value="1"/>
</dbReference>
<gene>
    <name evidence="14" type="ORF">ACJEBI_22120</name>
</gene>
<dbReference type="InterPro" id="IPR051676">
    <property type="entry name" value="UPF0053_domain"/>
</dbReference>
<keyword evidence="15" id="KW-1185">Reference proteome</keyword>
<dbReference type="CDD" id="cd04590">
    <property type="entry name" value="CBS_pair_CorC_HlyC_assoc"/>
    <property type="match status" value="1"/>
</dbReference>
<feature type="domain" description="CBS" evidence="12">
    <location>
        <begin position="220"/>
        <end position="279"/>
    </location>
</feature>
<comment type="similarity">
    <text evidence="2">Belongs to the UPF0053 family.</text>
</comment>
<dbReference type="InterPro" id="IPR000644">
    <property type="entry name" value="CBS_dom"/>
</dbReference>
<evidence type="ECO:0000256" key="9">
    <source>
        <dbReference type="PROSITE-ProRule" id="PRU00703"/>
    </source>
</evidence>
<dbReference type="PROSITE" id="PS51371">
    <property type="entry name" value="CBS"/>
    <property type="match status" value="2"/>
</dbReference>
<dbReference type="SMART" id="SM00116">
    <property type="entry name" value="CBS"/>
    <property type="match status" value="2"/>
</dbReference>
<sequence>MDIFNLVIIAILIALTAFFVTSEFAIVKIRSSRIDQLIEEGNSRAVSAKKVISNLDEYLSACQLGITITALGLGWIGESTIEHLLHPLFLKINIPESATQILSIGIAFAAITFLHVVVGELAPKTLAIQKAEMITLVMSRPLILFYKIMYPFIWVLNGSARVVSSLFGLKPVSENEIAHTEEELRIILSESYKSGEINQSEFKYVNKIFEFDNRIAKEIMVPRTEMVSLSKDDSLETFLQVLREEKFTRYPVIDGDKDHIIGLVNIKEVMTDLIGNEKLSSQTLENYSRPIIRVIETIPIHDLLVKMQKDRVHLAILMDEYGGTSGLVTVEDILEEIVGEIRDEFDMDEIPEIRKIKENHYIIDSKVLVSEINDLLGVEIDDDDVDTIGGWVLTENYEAKEGDILLRDSYTFKILDMEEHHIKYIEVTKNAPNEETTIPKIAVSKSQVLS</sequence>
<evidence type="ECO:0000259" key="13">
    <source>
        <dbReference type="PROSITE" id="PS51846"/>
    </source>
</evidence>